<dbReference type="AlphaFoldDB" id="A0A2M8EM23"/>
<evidence type="ECO:0000313" key="1">
    <source>
        <dbReference type="EMBL" id="PJC23781.1"/>
    </source>
</evidence>
<accession>A0A2M8EM23</accession>
<dbReference type="InterPro" id="IPR022148">
    <property type="entry name" value="CopG_antitoxin"/>
</dbReference>
<evidence type="ECO:0008006" key="3">
    <source>
        <dbReference type="Google" id="ProtNLM"/>
    </source>
</evidence>
<organism evidence="1 2">
    <name type="scientific">candidate division WWE3 bacterium CG_4_9_14_0_2_um_filter_35_11</name>
    <dbReference type="NCBI Taxonomy" id="1975077"/>
    <lineage>
        <taxon>Bacteria</taxon>
        <taxon>Katanobacteria</taxon>
    </lineage>
</organism>
<reference evidence="2" key="1">
    <citation type="submission" date="2017-09" db="EMBL/GenBank/DDBJ databases">
        <title>Depth-based differentiation of microbial function through sediment-hosted aquifers and enrichment of novel symbionts in the deep terrestrial subsurface.</title>
        <authorList>
            <person name="Probst A.J."/>
            <person name="Ladd B."/>
            <person name="Jarett J.K."/>
            <person name="Geller-Mcgrath D.E."/>
            <person name="Sieber C.M.K."/>
            <person name="Emerson J.B."/>
            <person name="Anantharaman K."/>
            <person name="Thomas B.C."/>
            <person name="Malmstrom R."/>
            <person name="Stieglmeier M."/>
            <person name="Klingl A."/>
            <person name="Woyke T."/>
            <person name="Ryan C.M."/>
            <person name="Banfield J.F."/>
        </authorList>
    </citation>
    <scope>NUCLEOTIDE SEQUENCE [LARGE SCALE GENOMIC DNA]</scope>
</reference>
<dbReference type="EMBL" id="PFSJ01000011">
    <property type="protein sequence ID" value="PJC23781.1"/>
    <property type="molecule type" value="Genomic_DNA"/>
</dbReference>
<dbReference type="Proteomes" id="UP000229756">
    <property type="component" value="Unassembled WGS sequence"/>
</dbReference>
<protein>
    <recommendedName>
        <fullName evidence="3">CopG family transcriptional regulator</fullName>
    </recommendedName>
</protein>
<evidence type="ECO:0000313" key="2">
    <source>
        <dbReference type="Proteomes" id="UP000229756"/>
    </source>
</evidence>
<dbReference type="Pfam" id="PF12441">
    <property type="entry name" value="CopG_antitoxin"/>
    <property type="match status" value="1"/>
</dbReference>
<proteinExistence type="predicted"/>
<name>A0A2M8EM23_UNCKA</name>
<sequence>MRKLKPIPQFKNENEEKEFWAVSDSSEYIDRDSTKNVRFPNLKPSTETISISLPIFLLESIKVIANSKDIPYQSLIKVLLSDNIRERCCKFWTE</sequence>
<comment type="caution">
    <text evidence="1">The sequence shown here is derived from an EMBL/GenBank/DDBJ whole genome shotgun (WGS) entry which is preliminary data.</text>
</comment>
<gene>
    <name evidence="1" type="ORF">CO058_01570</name>
</gene>